<feature type="chain" id="PRO_5045778564" evidence="1">
    <location>
        <begin position="26"/>
        <end position="266"/>
    </location>
</feature>
<organism evidence="2 3">
    <name type="scientific">Lysobacter gummosus</name>
    <dbReference type="NCBI Taxonomy" id="262324"/>
    <lineage>
        <taxon>Bacteria</taxon>
        <taxon>Pseudomonadati</taxon>
        <taxon>Pseudomonadota</taxon>
        <taxon>Gammaproteobacteria</taxon>
        <taxon>Lysobacterales</taxon>
        <taxon>Lysobacteraceae</taxon>
        <taxon>Lysobacter</taxon>
    </lineage>
</organism>
<keyword evidence="2" id="KW-0456">Lyase</keyword>
<gene>
    <name evidence="2" type="ORF">MOV92_05450</name>
</gene>
<proteinExistence type="predicted"/>
<dbReference type="RefSeq" id="WP_057941905.1">
    <property type="nucleotide sequence ID" value="NZ_CP011131.1"/>
</dbReference>
<keyword evidence="1" id="KW-0732">Signal</keyword>
<dbReference type="Proteomes" id="UP000829194">
    <property type="component" value="Chromosome"/>
</dbReference>
<keyword evidence="3" id="KW-1185">Reference proteome</keyword>
<dbReference type="EMBL" id="CP093547">
    <property type="protein sequence ID" value="UNP30705.1"/>
    <property type="molecule type" value="Genomic_DNA"/>
</dbReference>
<evidence type="ECO:0000256" key="1">
    <source>
        <dbReference type="SAM" id="SignalP"/>
    </source>
</evidence>
<reference evidence="2 3" key="1">
    <citation type="submission" date="2022-03" db="EMBL/GenBank/DDBJ databases">
        <title>Complete genome sequence of Lysobacter capsici VKM B-2533 and Lysobacter gummosus 10.1.1, promising sources of lytic agents.</title>
        <authorList>
            <person name="Tarlachkov S.V."/>
            <person name="Kudryakova I.V."/>
            <person name="Afoshin A.S."/>
            <person name="Leontyevskaya E.A."/>
            <person name="Leontyevskaya N.V."/>
        </authorList>
    </citation>
    <scope>NUCLEOTIDE SEQUENCE [LARGE SCALE GENOMIC DNA]</scope>
    <source>
        <strain evidence="2 3">10.1.1</strain>
    </source>
</reference>
<protein>
    <submittedName>
        <fullName evidence="2">Polysaccharide lyase</fullName>
    </submittedName>
</protein>
<evidence type="ECO:0000313" key="2">
    <source>
        <dbReference type="EMBL" id="UNP30705.1"/>
    </source>
</evidence>
<dbReference type="InterPro" id="IPR025975">
    <property type="entry name" value="Polysacc_lyase"/>
</dbReference>
<evidence type="ECO:0000313" key="3">
    <source>
        <dbReference type="Proteomes" id="UP000829194"/>
    </source>
</evidence>
<dbReference type="Pfam" id="PF14099">
    <property type="entry name" value="Polysacc_lyase"/>
    <property type="match status" value="1"/>
</dbReference>
<dbReference type="GO" id="GO:0016829">
    <property type="term" value="F:lyase activity"/>
    <property type="evidence" value="ECO:0007669"/>
    <property type="project" value="UniProtKB-KW"/>
</dbReference>
<sequence length="266" mass="29348">MSSIRTHAVRAAALAAILAAPAVPAQTTLLNIDYETGTLDSGIPGLIGTEAPAADAASMVSDKPRSGRFAIAHKVTLRNPDYVSFGAPRSESTAGRVLIDGTRPGQYAPGQHRLYTFSLMLKDWEPWLPTSGSAPLDILWQFKHFSGGPDLMVGIRRNQMILRYGSKQALLIEDVRPYNNRWIDFRFDIVWAKDASGRFTADVRLDDQADYVRKAEETAFATFNPAYTGTAGTIQWGLYRPDSEQFPAAALTRMVYHDDITVTRLP</sequence>
<dbReference type="Gene3D" id="2.60.120.200">
    <property type="match status" value="1"/>
</dbReference>
<feature type="signal peptide" evidence="1">
    <location>
        <begin position="1"/>
        <end position="25"/>
    </location>
</feature>
<accession>A0ABY3XGD6</accession>
<name>A0ABY3XGD6_9GAMM</name>